<evidence type="ECO:0000259" key="3">
    <source>
        <dbReference type="Pfam" id="PF00501"/>
    </source>
</evidence>
<reference evidence="4" key="1">
    <citation type="submission" date="2022-03" db="EMBL/GenBank/DDBJ databases">
        <authorList>
            <person name="Martin H S."/>
        </authorList>
    </citation>
    <scope>NUCLEOTIDE SEQUENCE</scope>
</reference>
<dbReference type="Pfam" id="PF00501">
    <property type="entry name" value="AMP-binding"/>
    <property type="match status" value="1"/>
</dbReference>
<feature type="domain" description="AMP-dependent synthetase/ligase" evidence="3">
    <location>
        <begin position="56"/>
        <end position="428"/>
    </location>
</feature>
<evidence type="ECO:0000256" key="1">
    <source>
        <dbReference type="ARBA" id="ARBA00004275"/>
    </source>
</evidence>
<dbReference type="Gene3D" id="3.40.50.12780">
    <property type="entry name" value="N-terminal domain of ligase-like"/>
    <property type="match status" value="1"/>
</dbReference>
<evidence type="ECO:0000313" key="4">
    <source>
        <dbReference type="EMBL" id="CAH2041099.1"/>
    </source>
</evidence>
<organism evidence="4 5">
    <name type="scientific">Iphiclides podalirius</name>
    <name type="common">scarce swallowtail</name>
    <dbReference type="NCBI Taxonomy" id="110791"/>
    <lineage>
        <taxon>Eukaryota</taxon>
        <taxon>Metazoa</taxon>
        <taxon>Ecdysozoa</taxon>
        <taxon>Arthropoda</taxon>
        <taxon>Hexapoda</taxon>
        <taxon>Insecta</taxon>
        <taxon>Pterygota</taxon>
        <taxon>Neoptera</taxon>
        <taxon>Endopterygota</taxon>
        <taxon>Lepidoptera</taxon>
        <taxon>Glossata</taxon>
        <taxon>Ditrysia</taxon>
        <taxon>Papilionoidea</taxon>
        <taxon>Papilionidae</taxon>
        <taxon>Papilioninae</taxon>
        <taxon>Iphiclides</taxon>
    </lineage>
</organism>
<accession>A0ABN8I1B0</accession>
<comment type="subcellular location">
    <subcellularLocation>
        <location evidence="1">Peroxisome</location>
    </subcellularLocation>
</comment>
<evidence type="ECO:0000256" key="2">
    <source>
        <dbReference type="ARBA" id="ARBA00023140"/>
    </source>
</evidence>
<keyword evidence="5" id="KW-1185">Reference proteome</keyword>
<dbReference type="InterPro" id="IPR020845">
    <property type="entry name" value="AMP-binding_CS"/>
</dbReference>
<evidence type="ECO:0000313" key="5">
    <source>
        <dbReference type="Proteomes" id="UP000837857"/>
    </source>
</evidence>
<dbReference type="EMBL" id="OW152825">
    <property type="protein sequence ID" value="CAH2041099.1"/>
    <property type="molecule type" value="Genomic_DNA"/>
</dbReference>
<dbReference type="Proteomes" id="UP000837857">
    <property type="component" value="Chromosome 13"/>
</dbReference>
<keyword evidence="2" id="KW-0576">Peroxisome</keyword>
<proteinExistence type="predicted"/>
<dbReference type="PANTHER" id="PTHR24096">
    <property type="entry name" value="LONG-CHAIN-FATTY-ACID--COA LIGASE"/>
    <property type="match status" value="1"/>
</dbReference>
<feature type="non-terminal residue" evidence="4">
    <location>
        <position position="1"/>
    </location>
</feature>
<dbReference type="InterPro" id="IPR000873">
    <property type="entry name" value="AMP-dep_synth/lig_dom"/>
</dbReference>
<protein>
    <recommendedName>
        <fullName evidence="3">AMP-dependent synthetase/ligase domain-containing protein</fullName>
    </recommendedName>
</protein>
<dbReference type="InterPro" id="IPR042099">
    <property type="entry name" value="ANL_N_sf"/>
</dbReference>
<dbReference type="SUPFAM" id="SSF56801">
    <property type="entry name" value="Acetyl-CoA synthetase-like"/>
    <property type="match status" value="1"/>
</dbReference>
<name>A0ABN8I1B0_9NEOP</name>
<dbReference type="PANTHER" id="PTHR24096:SF422">
    <property type="entry name" value="BCDNA.GH02901"/>
    <property type="match status" value="1"/>
</dbReference>
<dbReference type="PROSITE" id="PS00455">
    <property type="entry name" value="AMP_BINDING"/>
    <property type="match status" value="1"/>
</dbReference>
<sequence>MLKLTTILNNVCKRACGGSISTGVRESHAWTSENIVKSPFKDIEIPKATFVEYVWKNLDKWPTKTATVCGITGRQYTYEQIYRQSQVLGAVLRKKFRIENGDVVAIMLPNLPEYPTAIFGILNAGGLVTTLNPNYTPYEVQRQINMSHTKLIIAATEIVPTVKQALELCKMKIPIIVINLESPLPKGTISFKEIIEDDHVDISILREVKRTADDVAFLPYSSGTTGLPKGVELTNYNIIANAEQQNTEIKQYMDTTGSHQDNVLVSIPMFHSYGLSIVTLHKLSVGLKLVTLPKFKPETFINILEKYNFHLFYFAPPTVLFLGSHPQVQTKHFENLRCVSCGGAPLPTADIERFLEKANANTHLCQVYGLTETGPLATASPLGYKEYSKVGFGIPNVELRIIDEHLNNLGPNEVGELLIKGPNVMKGYKENEEANNQVFLDDGWLRTGDMAAIDESGAVTISDRLKELIK</sequence>
<gene>
    <name evidence="4" type="ORF">IPOD504_LOCUS2903</name>
</gene>